<evidence type="ECO:0000313" key="1">
    <source>
        <dbReference type="EMBL" id="VAW87147.1"/>
    </source>
</evidence>
<dbReference type="EMBL" id="UOFP01000171">
    <property type="protein sequence ID" value="VAW87147.1"/>
    <property type="molecule type" value="Genomic_DNA"/>
</dbReference>
<accession>A0A3B0ZIJ9</accession>
<evidence type="ECO:0008006" key="2">
    <source>
        <dbReference type="Google" id="ProtNLM"/>
    </source>
</evidence>
<dbReference type="AlphaFoldDB" id="A0A3B0ZIJ9"/>
<proteinExistence type="predicted"/>
<sequence>MKKQHSIICFTQFLITAILLFMAPAAFALVPVLHFSDINSGPKTGLNDGLGSGAIVTIWGNNLGDLQGDSKVYIGNKE</sequence>
<gene>
    <name evidence="1" type="ORF">MNBD_GAMMA18-296</name>
</gene>
<name>A0A3B0ZIJ9_9ZZZZ</name>
<protein>
    <recommendedName>
        <fullName evidence="2">IPT/TIG domain-containing protein</fullName>
    </recommendedName>
</protein>
<organism evidence="1">
    <name type="scientific">hydrothermal vent metagenome</name>
    <dbReference type="NCBI Taxonomy" id="652676"/>
    <lineage>
        <taxon>unclassified sequences</taxon>
        <taxon>metagenomes</taxon>
        <taxon>ecological metagenomes</taxon>
    </lineage>
</organism>
<reference evidence="1" key="1">
    <citation type="submission" date="2018-06" db="EMBL/GenBank/DDBJ databases">
        <authorList>
            <person name="Zhirakovskaya E."/>
        </authorList>
    </citation>
    <scope>NUCLEOTIDE SEQUENCE</scope>
</reference>
<feature type="non-terminal residue" evidence="1">
    <location>
        <position position="78"/>
    </location>
</feature>